<dbReference type="PANTHER" id="PTHR10890">
    <property type="entry name" value="CYSTEINYL-TRNA SYNTHETASE"/>
    <property type="match status" value="1"/>
</dbReference>
<dbReference type="EMBL" id="JAUSQM010000001">
    <property type="protein sequence ID" value="MDP9821959.1"/>
    <property type="molecule type" value="Genomic_DNA"/>
</dbReference>
<comment type="subunit">
    <text evidence="1">Monomer.</text>
</comment>
<dbReference type="RefSeq" id="WP_246360288.1">
    <property type="nucleotide sequence ID" value="NZ_CCXJ01000266.1"/>
</dbReference>
<dbReference type="GO" id="GO:0004817">
    <property type="term" value="F:cysteine-tRNA ligase activity"/>
    <property type="evidence" value="ECO:0007669"/>
    <property type="project" value="UniProtKB-EC"/>
</dbReference>
<evidence type="ECO:0000256" key="3">
    <source>
        <dbReference type="ARBA" id="ARBA00022741"/>
    </source>
</evidence>
<dbReference type="SUPFAM" id="SSF52374">
    <property type="entry name" value="Nucleotidylyl transferase"/>
    <property type="match status" value="1"/>
</dbReference>
<evidence type="ECO:0000256" key="4">
    <source>
        <dbReference type="ARBA" id="ARBA00022840"/>
    </source>
</evidence>
<sequence>MPSEFSSGVVGLAGRVPATDPRPLLSSALTLAGTSLPLTGRARIYTCGITPYDVTHLGHAATFVWSDLLASVVRATGVEPEVCRNVTDVDDVLTAAASGHGRPYDEFALSQEFLFERDMRALGVARPAHAPHARGHVRDVAQLAAALLRAGAAYETEGTVWFRGEDVAAASGLAEHEALALLREFGEEPGAAGSQSPFDVPVWRPSAAEHPAWPSPWGWGRPGWHAECAAMGWSTFGAGIDVLAGGADLEFPHHAYQVAMVEAASGTTPYARAQFRVGSVLLDGAKMAKSTGNLVLVSDLLEDHTGGAIRMMLLHRPWSQAWEFTPHLLVEAEERLGRLYAAAGRPGRAEDVAPVLEALLDDLDVVRACALAEEIGGPAARTLLSVLRVDQTSR</sequence>
<dbReference type="PRINTS" id="PR00983">
    <property type="entry name" value="TRNASYNTHCYS"/>
</dbReference>
<evidence type="ECO:0000313" key="7">
    <source>
        <dbReference type="Proteomes" id="UP001240447"/>
    </source>
</evidence>
<evidence type="ECO:0000313" key="6">
    <source>
        <dbReference type="EMBL" id="MDP9821959.1"/>
    </source>
</evidence>
<gene>
    <name evidence="6" type="ORF">J2S59_001768</name>
</gene>
<evidence type="ECO:0000256" key="2">
    <source>
        <dbReference type="ARBA" id="ARBA00022598"/>
    </source>
</evidence>
<evidence type="ECO:0000259" key="5">
    <source>
        <dbReference type="Pfam" id="PF01406"/>
    </source>
</evidence>
<comment type="caution">
    <text evidence="6">The sequence shown here is derived from an EMBL/GenBank/DDBJ whole genome shotgun (WGS) entry which is preliminary data.</text>
</comment>
<dbReference type="InterPro" id="IPR032678">
    <property type="entry name" value="tRNA-synt_1_cat_dom"/>
</dbReference>
<organism evidence="6 7">
    <name type="scientific">Nocardioides massiliensis</name>
    <dbReference type="NCBI Taxonomy" id="1325935"/>
    <lineage>
        <taxon>Bacteria</taxon>
        <taxon>Bacillati</taxon>
        <taxon>Actinomycetota</taxon>
        <taxon>Actinomycetes</taxon>
        <taxon>Propionibacteriales</taxon>
        <taxon>Nocardioidaceae</taxon>
        <taxon>Nocardioides</taxon>
    </lineage>
</organism>
<reference evidence="6 7" key="1">
    <citation type="submission" date="2023-07" db="EMBL/GenBank/DDBJ databases">
        <title>Sequencing the genomes of 1000 actinobacteria strains.</title>
        <authorList>
            <person name="Klenk H.-P."/>
        </authorList>
    </citation>
    <scope>NUCLEOTIDE SEQUENCE [LARGE SCALE GENOMIC DNA]</scope>
    <source>
        <strain evidence="6 7">GD13</strain>
    </source>
</reference>
<dbReference type="InterPro" id="IPR014729">
    <property type="entry name" value="Rossmann-like_a/b/a_fold"/>
</dbReference>
<dbReference type="PANTHER" id="PTHR10890:SF3">
    <property type="entry name" value="CYSTEINE--TRNA LIGASE, CYTOPLASMIC"/>
    <property type="match status" value="1"/>
</dbReference>
<accession>A0ABT9NNE9</accession>
<dbReference type="Pfam" id="PF01406">
    <property type="entry name" value="tRNA-synt_1e"/>
    <property type="match status" value="1"/>
</dbReference>
<evidence type="ECO:0000256" key="1">
    <source>
        <dbReference type="ARBA" id="ARBA00011245"/>
    </source>
</evidence>
<dbReference type="EC" id="6.1.1.16" evidence="6"/>
<keyword evidence="4" id="KW-0067">ATP-binding</keyword>
<keyword evidence="2 6" id="KW-0436">Ligase</keyword>
<keyword evidence="7" id="KW-1185">Reference proteome</keyword>
<dbReference type="Proteomes" id="UP001240447">
    <property type="component" value="Unassembled WGS sequence"/>
</dbReference>
<name>A0ABT9NNE9_9ACTN</name>
<protein>
    <submittedName>
        <fullName evidence="6">Cysteinyl-tRNA synthetase</fullName>
        <ecNumber evidence="6">6.1.1.16</ecNumber>
    </submittedName>
</protein>
<proteinExistence type="predicted"/>
<dbReference type="Gene3D" id="3.40.50.620">
    <property type="entry name" value="HUPs"/>
    <property type="match status" value="1"/>
</dbReference>
<keyword evidence="3" id="KW-0547">Nucleotide-binding</keyword>
<dbReference type="InterPro" id="IPR024909">
    <property type="entry name" value="Cys-tRNA/MSH_ligase"/>
</dbReference>
<feature type="domain" description="tRNA synthetases class I catalytic" evidence="5">
    <location>
        <begin position="40"/>
        <end position="332"/>
    </location>
</feature>